<dbReference type="EMBL" id="MLHJ01000032">
    <property type="protein sequence ID" value="OOF43756.1"/>
    <property type="molecule type" value="Genomic_DNA"/>
</dbReference>
<reference evidence="1 2" key="1">
    <citation type="submission" date="2016-10" db="EMBL/GenBank/DDBJ databases">
        <title>Rodentibacter gen. nov. and new species.</title>
        <authorList>
            <person name="Christensen H."/>
        </authorList>
    </citation>
    <scope>NUCLEOTIDE SEQUENCE [LARGE SCALE GENOMIC DNA]</scope>
    <source>
        <strain evidence="1 2">CCUG17206</strain>
    </source>
</reference>
<protein>
    <submittedName>
        <fullName evidence="1">Uncharacterized protein</fullName>
    </submittedName>
</protein>
<evidence type="ECO:0000313" key="1">
    <source>
        <dbReference type="EMBL" id="OOF43756.1"/>
    </source>
</evidence>
<dbReference type="RefSeq" id="WP_077415592.1">
    <property type="nucleotide sequence ID" value="NZ_MLHJ01000032.1"/>
</dbReference>
<gene>
    <name evidence="1" type="ORF">BKK50_04070</name>
</gene>
<evidence type="ECO:0000313" key="2">
    <source>
        <dbReference type="Proteomes" id="UP000189433"/>
    </source>
</evidence>
<dbReference type="AlphaFoldDB" id="A0A1V3INQ5"/>
<keyword evidence="2" id="KW-1185">Reference proteome</keyword>
<organism evidence="1 2">
    <name type="scientific">Rodentibacter rarus</name>
    <dbReference type="NCBI Taxonomy" id="1908260"/>
    <lineage>
        <taxon>Bacteria</taxon>
        <taxon>Pseudomonadati</taxon>
        <taxon>Pseudomonadota</taxon>
        <taxon>Gammaproteobacteria</taxon>
        <taxon>Pasteurellales</taxon>
        <taxon>Pasteurellaceae</taxon>
        <taxon>Rodentibacter</taxon>
    </lineage>
</organism>
<proteinExistence type="predicted"/>
<accession>A0A1V3INQ5</accession>
<name>A0A1V3INQ5_9PAST</name>
<comment type="caution">
    <text evidence="1">The sequence shown here is derived from an EMBL/GenBank/DDBJ whole genome shotgun (WGS) entry which is preliminary data.</text>
</comment>
<dbReference type="Proteomes" id="UP000189433">
    <property type="component" value="Unassembled WGS sequence"/>
</dbReference>
<sequence>MSLQILCQGYTVANHEKPILIKLKVLFMRKVLKTRTKRFKNRTEAQEWVHEQQDNVNKVYFEGGTKGLMDYMGVK</sequence>